<proteinExistence type="predicted"/>
<dbReference type="Pfam" id="PF20152">
    <property type="entry name" value="DUF6534"/>
    <property type="match status" value="1"/>
</dbReference>
<feature type="transmembrane region" description="Helical" evidence="1">
    <location>
        <begin position="45"/>
        <end position="66"/>
    </location>
</feature>
<feature type="transmembrane region" description="Helical" evidence="1">
    <location>
        <begin position="86"/>
        <end position="106"/>
    </location>
</feature>
<feature type="transmembrane region" description="Helical" evidence="1">
    <location>
        <begin position="118"/>
        <end position="140"/>
    </location>
</feature>
<gene>
    <name evidence="3" type="ORF">Agabi119p4_7354</name>
</gene>
<dbReference type="InterPro" id="IPR045339">
    <property type="entry name" value="DUF6534"/>
</dbReference>
<feature type="transmembrane region" description="Helical" evidence="1">
    <location>
        <begin position="198"/>
        <end position="218"/>
    </location>
</feature>
<feature type="domain" description="DUF6534" evidence="2">
    <location>
        <begin position="163"/>
        <end position="248"/>
    </location>
</feature>
<evidence type="ECO:0000313" key="3">
    <source>
        <dbReference type="EMBL" id="KAF7768111.1"/>
    </source>
</evidence>
<organism evidence="3 4">
    <name type="scientific">Agaricus bisporus var. burnettii</name>
    <dbReference type="NCBI Taxonomy" id="192524"/>
    <lineage>
        <taxon>Eukaryota</taxon>
        <taxon>Fungi</taxon>
        <taxon>Dikarya</taxon>
        <taxon>Basidiomycota</taxon>
        <taxon>Agaricomycotina</taxon>
        <taxon>Agaricomycetes</taxon>
        <taxon>Agaricomycetidae</taxon>
        <taxon>Agaricales</taxon>
        <taxon>Agaricineae</taxon>
        <taxon>Agaricaceae</taxon>
        <taxon>Agaricus</taxon>
    </lineage>
</organism>
<evidence type="ECO:0000256" key="1">
    <source>
        <dbReference type="SAM" id="Phobius"/>
    </source>
</evidence>
<feature type="transmembrane region" description="Helical" evidence="1">
    <location>
        <begin position="6"/>
        <end position="25"/>
    </location>
</feature>
<dbReference type="PANTHER" id="PTHR40465">
    <property type="entry name" value="CHROMOSOME 1, WHOLE GENOME SHOTGUN SEQUENCE"/>
    <property type="match status" value="1"/>
</dbReference>
<dbReference type="AlphaFoldDB" id="A0A8H7EYZ1"/>
<protein>
    <recommendedName>
        <fullName evidence="2">DUF6534 domain-containing protein</fullName>
    </recommendedName>
</protein>
<name>A0A8H7EYZ1_AGABI</name>
<comment type="caution">
    <text evidence="3">The sequence shown here is derived from an EMBL/GenBank/DDBJ whole genome shotgun (WGS) entry which is preliminary data.</text>
</comment>
<dbReference type="Proteomes" id="UP000629468">
    <property type="component" value="Unassembled WGS sequence"/>
</dbReference>
<accession>A0A8H7EYZ1</accession>
<keyword evidence="1" id="KW-0472">Membrane</keyword>
<dbReference type="PANTHER" id="PTHR40465:SF1">
    <property type="entry name" value="DUF6534 DOMAIN-CONTAINING PROTEIN"/>
    <property type="match status" value="1"/>
</dbReference>
<evidence type="ECO:0000313" key="4">
    <source>
        <dbReference type="Proteomes" id="UP000629468"/>
    </source>
</evidence>
<keyword evidence="1" id="KW-0812">Transmembrane</keyword>
<feature type="transmembrane region" description="Helical" evidence="1">
    <location>
        <begin position="155"/>
        <end position="177"/>
    </location>
</feature>
<reference evidence="3 4" key="1">
    <citation type="journal article" name="Sci. Rep.">
        <title>Telomere-to-telomere assembled and centromere annotated genomes of the two main subspecies of the button mushroom Agaricus bisporus reveal especially polymorphic chromosome ends.</title>
        <authorList>
            <person name="Sonnenberg A.S.M."/>
            <person name="Sedaghat-Telgerd N."/>
            <person name="Lavrijssen B."/>
            <person name="Ohm R.A."/>
            <person name="Hendrickx P.M."/>
            <person name="Scholtmeijer K."/>
            <person name="Baars J.J.P."/>
            <person name="van Peer A."/>
        </authorList>
    </citation>
    <scope>NUCLEOTIDE SEQUENCE [LARGE SCALE GENOMIC DNA]</scope>
    <source>
        <strain evidence="3 4">H119_p4</strain>
    </source>
</reference>
<sequence>MIDIESTLGVLLIGVFINTYLYGVVSYQYAKYSVTFKKDPHWVKLMVFVLFLMDTVHSASIIYMVWTFAVKSFEGGPASTNAYWPYPFTVLVMVCTACIVQGFFTYRIWKLTSQHTVACALAVLIVGAFVLGVTVAVRAWKLKPHTSIGPFNSLLAAWLVMEVVVDASIAGILIYKLSMSKTGHKNSDSVLNRLIRMSVQTGFCTGVFAVLCLIFFFVMPRTQYFAMFGIPISRVYTITFMDALLGRSGLRDLLFLDPDEVGRSASRGARTLSAAIRLQVTKEVYTVTDREVSEQAHEMKVHRV</sequence>
<evidence type="ECO:0000259" key="2">
    <source>
        <dbReference type="Pfam" id="PF20152"/>
    </source>
</evidence>
<keyword evidence="1" id="KW-1133">Transmembrane helix</keyword>
<dbReference type="EMBL" id="JABXXO010000010">
    <property type="protein sequence ID" value="KAF7768111.1"/>
    <property type="molecule type" value="Genomic_DNA"/>
</dbReference>